<keyword evidence="2" id="KW-1185">Reference proteome</keyword>
<proteinExistence type="predicted"/>
<dbReference type="Pfam" id="PF20358">
    <property type="entry name" value="DUF6653"/>
    <property type="match status" value="1"/>
</dbReference>
<sequence length="151" mass="16560">MSVSSPGAVARLRRAVFARHSNPWSAWSRWATSPLILVPVWTRSWKPTALVAGWMALNPVLFPEPADDSAWATRAMLGEERWITERPRDAAMAVQAATSVASMLAIAAAYRRRPVGAGAATAAMMGLTMVYWEQMARYYDRHVADARAGGD</sequence>
<dbReference type="InterPro" id="IPR046595">
    <property type="entry name" value="DUF6653"/>
</dbReference>
<gene>
    <name evidence="1" type="ORF">RM446_22930</name>
</gene>
<dbReference type="Proteomes" id="UP001183226">
    <property type="component" value="Unassembled WGS sequence"/>
</dbReference>
<dbReference type="EMBL" id="JAVREK010000033">
    <property type="protein sequence ID" value="MDT0304986.1"/>
    <property type="molecule type" value="Genomic_DNA"/>
</dbReference>
<reference evidence="2" key="1">
    <citation type="submission" date="2023-07" db="EMBL/GenBank/DDBJ databases">
        <title>30 novel species of actinomycetes from the DSMZ collection.</title>
        <authorList>
            <person name="Nouioui I."/>
        </authorList>
    </citation>
    <scope>NUCLEOTIDE SEQUENCE [LARGE SCALE GENOMIC DNA]</scope>
    <source>
        <strain evidence="2">DSM 45055</strain>
    </source>
</reference>
<organism evidence="1 2">
    <name type="scientific">Streptomonospora wellingtoniae</name>
    <dbReference type="NCBI Taxonomy" id="3075544"/>
    <lineage>
        <taxon>Bacteria</taxon>
        <taxon>Bacillati</taxon>
        <taxon>Actinomycetota</taxon>
        <taxon>Actinomycetes</taxon>
        <taxon>Streptosporangiales</taxon>
        <taxon>Nocardiopsidaceae</taxon>
        <taxon>Streptomonospora</taxon>
    </lineage>
</organism>
<evidence type="ECO:0000313" key="1">
    <source>
        <dbReference type="EMBL" id="MDT0304986.1"/>
    </source>
</evidence>
<accession>A0ABU2L0A5</accession>
<protein>
    <submittedName>
        <fullName evidence="1">DUF6653 family protein</fullName>
    </submittedName>
</protein>
<name>A0ABU2L0A5_9ACTN</name>
<comment type="caution">
    <text evidence="1">The sequence shown here is derived from an EMBL/GenBank/DDBJ whole genome shotgun (WGS) entry which is preliminary data.</text>
</comment>
<dbReference type="RefSeq" id="WP_311547499.1">
    <property type="nucleotide sequence ID" value="NZ_JAVREK010000033.1"/>
</dbReference>
<evidence type="ECO:0000313" key="2">
    <source>
        <dbReference type="Proteomes" id="UP001183226"/>
    </source>
</evidence>